<evidence type="ECO:0000256" key="3">
    <source>
        <dbReference type="ARBA" id="ARBA00022679"/>
    </source>
</evidence>
<keyword evidence="3 8" id="KW-0808">Transferase</keyword>
<name>A0A4U0Q522_9NEIS</name>
<dbReference type="GO" id="GO:0061579">
    <property type="term" value="F:N-acyl homoserine lactone synthase activity"/>
    <property type="evidence" value="ECO:0007669"/>
    <property type="project" value="UniProtKB-UniRule"/>
</dbReference>
<keyword evidence="2 7" id="KW-0673">Quorum sensing</keyword>
<dbReference type="Gene3D" id="3.40.630.30">
    <property type="match status" value="1"/>
</dbReference>
<evidence type="ECO:0000256" key="2">
    <source>
        <dbReference type="ARBA" id="ARBA00022654"/>
    </source>
</evidence>
<dbReference type="GO" id="GO:0007165">
    <property type="term" value="P:signal transduction"/>
    <property type="evidence" value="ECO:0007669"/>
    <property type="project" value="TreeGrafter"/>
</dbReference>
<evidence type="ECO:0000256" key="6">
    <source>
        <dbReference type="ARBA" id="ARBA00048576"/>
    </source>
</evidence>
<dbReference type="PROSITE" id="PS51187">
    <property type="entry name" value="AUTOINDUCER_SYNTH_2"/>
    <property type="match status" value="1"/>
</dbReference>
<proteinExistence type="inferred from homology"/>
<evidence type="ECO:0000256" key="8">
    <source>
        <dbReference type="RuleBase" id="RU361135"/>
    </source>
</evidence>
<keyword evidence="10" id="KW-1185">Reference proteome</keyword>
<reference evidence="9 10" key="1">
    <citation type="submission" date="2019-04" db="EMBL/GenBank/DDBJ databases">
        <title>Chitiniphilus eburnea sp. nov., a novel chitinolytic bacterium isolated from aquaculture sludge.</title>
        <authorList>
            <person name="Sheng M."/>
        </authorList>
    </citation>
    <scope>NUCLEOTIDE SEQUENCE [LARGE SCALE GENOMIC DNA]</scope>
    <source>
        <strain evidence="9 10">HX-2-15</strain>
    </source>
</reference>
<evidence type="ECO:0000256" key="1">
    <source>
        <dbReference type="ARBA" id="ARBA00012340"/>
    </source>
</evidence>
<keyword evidence="5 7" id="KW-0071">Autoinducer synthesis</keyword>
<evidence type="ECO:0000256" key="5">
    <source>
        <dbReference type="ARBA" id="ARBA00022929"/>
    </source>
</evidence>
<comment type="similarity">
    <text evidence="7 8">Belongs to the autoinducer synthase family.</text>
</comment>
<dbReference type="SUPFAM" id="SSF55729">
    <property type="entry name" value="Acyl-CoA N-acyltransferases (Nat)"/>
    <property type="match status" value="1"/>
</dbReference>
<dbReference type="OrthoDB" id="6023281at2"/>
<dbReference type="InterPro" id="IPR016181">
    <property type="entry name" value="Acyl_CoA_acyltransferase"/>
</dbReference>
<gene>
    <name evidence="9" type="ORF">FAZ21_14180</name>
</gene>
<dbReference type="PANTHER" id="PTHR39322">
    <property type="entry name" value="ACYL-HOMOSERINE-LACTONE SYNTHASE"/>
    <property type="match status" value="1"/>
</dbReference>
<comment type="caution">
    <text evidence="9">The sequence shown here is derived from an EMBL/GenBank/DDBJ whole genome shotgun (WGS) entry which is preliminary data.</text>
</comment>
<comment type="catalytic activity">
    <reaction evidence="6 8">
        <text>a fatty acyl-[ACP] + S-adenosyl-L-methionine = an N-acyl-L-homoserine lactone + S-methyl-5'-thioadenosine + holo-[ACP] + H(+)</text>
        <dbReference type="Rhea" id="RHEA:10096"/>
        <dbReference type="Rhea" id="RHEA-COMP:9685"/>
        <dbReference type="Rhea" id="RHEA-COMP:14125"/>
        <dbReference type="ChEBI" id="CHEBI:15378"/>
        <dbReference type="ChEBI" id="CHEBI:17509"/>
        <dbReference type="ChEBI" id="CHEBI:55474"/>
        <dbReference type="ChEBI" id="CHEBI:59789"/>
        <dbReference type="ChEBI" id="CHEBI:64479"/>
        <dbReference type="ChEBI" id="CHEBI:138651"/>
        <dbReference type="EC" id="2.3.1.184"/>
    </reaction>
</comment>
<dbReference type="PANTHER" id="PTHR39322:SF1">
    <property type="entry name" value="ISOVALERYL-HOMOSERINE LACTONE SYNTHASE"/>
    <property type="match status" value="1"/>
</dbReference>
<dbReference type="InterPro" id="IPR018311">
    <property type="entry name" value="Autoind_synth_CS"/>
</dbReference>
<accession>A0A4U0Q522</accession>
<dbReference type="PROSITE" id="PS00949">
    <property type="entry name" value="AUTOINDUCER_SYNTH_1"/>
    <property type="match status" value="1"/>
</dbReference>
<dbReference type="AlphaFoldDB" id="A0A4U0Q522"/>
<dbReference type="Proteomes" id="UP000310016">
    <property type="component" value="Unassembled WGS sequence"/>
</dbReference>
<dbReference type="Pfam" id="PF00765">
    <property type="entry name" value="Autoind_synth"/>
    <property type="match status" value="1"/>
</dbReference>
<dbReference type="EMBL" id="SUMF01000018">
    <property type="protein sequence ID" value="TJZ70744.1"/>
    <property type="molecule type" value="Genomic_DNA"/>
</dbReference>
<keyword evidence="4 8" id="KW-0949">S-adenosyl-L-methionine</keyword>
<dbReference type="InterPro" id="IPR001690">
    <property type="entry name" value="Autoind_synthase"/>
</dbReference>
<dbReference type="EC" id="2.3.1.184" evidence="1 8"/>
<evidence type="ECO:0000313" key="10">
    <source>
        <dbReference type="Proteomes" id="UP000310016"/>
    </source>
</evidence>
<evidence type="ECO:0000256" key="7">
    <source>
        <dbReference type="PROSITE-ProRule" id="PRU00533"/>
    </source>
</evidence>
<dbReference type="PRINTS" id="PR01549">
    <property type="entry name" value="AUTOINDCRSYN"/>
</dbReference>
<organism evidence="9 10">
    <name type="scientific">Chitiniphilus eburneus</name>
    <dbReference type="NCBI Taxonomy" id="2571148"/>
    <lineage>
        <taxon>Bacteria</taxon>
        <taxon>Pseudomonadati</taxon>
        <taxon>Pseudomonadota</taxon>
        <taxon>Betaproteobacteria</taxon>
        <taxon>Neisseriales</taxon>
        <taxon>Chitinibacteraceae</taxon>
        <taxon>Chitiniphilus</taxon>
    </lineage>
</organism>
<evidence type="ECO:0000256" key="4">
    <source>
        <dbReference type="ARBA" id="ARBA00022691"/>
    </source>
</evidence>
<sequence length="208" mass="23006">MTEMARYRHRVFIEKLGWNLPCENALEYDQFDREDTLYVLARNDEGNVVGTARLLPTTRPYLLAEVFPELLNAMPAPASPEVWELSRFAAMDFDQPDCSPLSQVSSPVAIELLNAALACAGARGARRIVSVSPLGVERLLRKAGFRAHRIGPPIRVDGSPIFACSIPVPEHRITSVRTPSTYPYGRFDIRPTLHRAASLMTHGAPALA</sequence>
<protein>
    <recommendedName>
        <fullName evidence="1 8">Acyl-homoserine-lactone synthase</fullName>
        <ecNumber evidence="1 8">2.3.1.184</ecNumber>
    </recommendedName>
    <alternativeName>
        <fullName evidence="8">Autoinducer synthesis protein</fullName>
    </alternativeName>
</protein>
<dbReference type="GO" id="GO:0009372">
    <property type="term" value="P:quorum sensing"/>
    <property type="evidence" value="ECO:0007669"/>
    <property type="project" value="UniProtKB-UniRule"/>
</dbReference>
<evidence type="ECO:0000313" key="9">
    <source>
        <dbReference type="EMBL" id="TJZ70744.1"/>
    </source>
</evidence>